<evidence type="ECO:0000313" key="2">
    <source>
        <dbReference type="Proteomes" id="UP000219914"/>
    </source>
</evidence>
<protein>
    <submittedName>
        <fullName evidence="1">Uncharacterized protein</fullName>
    </submittedName>
</protein>
<name>A0ABX4JGJ1_9HYPH</name>
<proteinExistence type="predicted"/>
<dbReference type="EMBL" id="NWSY01000075">
    <property type="protein sequence ID" value="PDT19059.1"/>
    <property type="molecule type" value="Genomic_DNA"/>
</dbReference>
<comment type="caution">
    <text evidence="1">The sequence shown here is derived from an EMBL/GenBank/DDBJ whole genome shotgun (WGS) entry which is preliminary data.</text>
</comment>
<evidence type="ECO:0000313" key="1">
    <source>
        <dbReference type="EMBL" id="PDT19059.1"/>
    </source>
</evidence>
<reference evidence="1 2" key="1">
    <citation type="submission" date="2017-09" db="EMBL/GenBank/DDBJ databases">
        <title>Comparative genomics of rhizobia isolated from Phaseolus vulgaris in China.</title>
        <authorList>
            <person name="Tong W."/>
        </authorList>
    </citation>
    <scope>NUCLEOTIDE SEQUENCE [LARGE SCALE GENOMIC DNA]</scope>
    <source>
        <strain evidence="1 2">FH14</strain>
    </source>
</reference>
<gene>
    <name evidence="1" type="ORF">CO674_35265</name>
</gene>
<keyword evidence="2" id="KW-1185">Reference proteome</keyword>
<dbReference type="Proteomes" id="UP000219914">
    <property type="component" value="Unassembled WGS sequence"/>
</dbReference>
<organism evidence="1 2">
    <name type="scientific">Rhizobium hidalgonense</name>
    <dbReference type="NCBI Taxonomy" id="1538159"/>
    <lineage>
        <taxon>Bacteria</taxon>
        <taxon>Pseudomonadati</taxon>
        <taxon>Pseudomonadota</taxon>
        <taxon>Alphaproteobacteria</taxon>
        <taxon>Hyphomicrobiales</taxon>
        <taxon>Rhizobiaceae</taxon>
        <taxon>Rhizobium/Agrobacterium group</taxon>
        <taxon>Rhizobium</taxon>
    </lineage>
</organism>
<dbReference type="RefSeq" id="WP_011427381.1">
    <property type="nucleotide sequence ID" value="NZ_LODW01000109.1"/>
</dbReference>
<sequence>MADNFKENVKDAYSIAERIALGYEPARDKPLLDAVGKRIMISKAVPNYPHIENLDQLKTFFIWFKQIKSFDNEPGCASGIANCFTFNHYLDATTTAQSLTQ</sequence>
<accession>A0ABX4JGJ1</accession>